<keyword evidence="4 5" id="KW-0472">Membrane</keyword>
<dbReference type="AlphaFoldDB" id="A0A2T3HS76"/>
<feature type="domain" description="RDD" evidence="6">
    <location>
        <begin position="18"/>
        <end position="143"/>
    </location>
</feature>
<keyword evidence="2 5" id="KW-0812">Transmembrane</keyword>
<evidence type="ECO:0000259" key="6">
    <source>
        <dbReference type="Pfam" id="PF06271"/>
    </source>
</evidence>
<dbReference type="GO" id="GO:0016020">
    <property type="term" value="C:membrane"/>
    <property type="evidence" value="ECO:0007669"/>
    <property type="project" value="UniProtKB-SubCell"/>
</dbReference>
<dbReference type="Pfam" id="PF06271">
    <property type="entry name" value="RDD"/>
    <property type="match status" value="1"/>
</dbReference>
<accession>A0A2T3HS76</accession>
<evidence type="ECO:0000256" key="2">
    <source>
        <dbReference type="ARBA" id="ARBA00022692"/>
    </source>
</evidence>
<proteinExistence type="predicted"/>
<evidence type="ECO:0000256" key="3">
    <source>
        <dbReference type="ARBA" id="ARBA00022989"/>
    </source>
</evidence>
<dbReference type="PANTHER" id="PTHR38480:SF1">
    <property type="entry name" value="SLR0254 PROTEIN"/>
    <property type="match status" value="1"/>
</dbReference>
<evidence type="ECO:0000313" key="7">
    <source>
        <dbReference type="EMBL" id="PST85263.1"/>
    </source>
</evidence>
<gene>
    <name evidence="7" type="ORF">C7T94_01005</name>
</gene>
<organism evidence="7 8">
    <name type="scientific">Pedobacter yulinensis</name>
    <dbReference type="NCBI Taxonomy" id="2126353"/>
    <lineage>
        <taxon>Bacteria</taxon>
        <taxon>Pseudomonadati</taxon>
        <taxon>Bacteroidota</taxon>
        <taxon>Sphingobacteriia</taxon>
        <taxon>Sphingobacteriales</taxon>
        <taxon>Sphingobacteriaceae</taxon>
        <taxon>Pedobacter</taxon>
    </lineage>
</organism>
<dbReference type="Proteomes" id="UP000240912">
    <property type="component" value="Unassembled WGS sequence"/>
</dbReference>
<protein>
    <submittedName>
        <fullName evidence="7">RDD family protein</fullName>
    </submittedName>
</protein>
<sequence length="242" mass="26781">MHTVTIQTAQNVDIAYDLAGLGERILARLIDYAIFIALYIVFLIIGVAGAFSGGTGFIVLIVCFAVTYVFYDLVCEIFWNGQSVGKKVIKIRVVSLDGTQPRLSQFLLRWVFRLVDFTLTGDLCALIMVAASDKKQRLGDLLAHTGVIKTTPRTSIDQVAFQPAADSYEPVFSEAVHLNDRQVALIHEVLHNFYTSGNAAVVYAMAAEVHKFLAVTIPQGMNELVFLQTIERDYSTLVNRMG</sequence>
<comment type="caution">
    <text evidence="7">The sequence shown here is derived from an EMBL/GenBank/DDBJ whole genome shotgun (WGS) entry which is preliminary data.</text>
</comment>
<feature type="transmembrane region" description="Helical" evidence="5">
    <location>
        <begin position="57"/>
        <end position="79"/>
    </location>
</feature>
<feature type="transmembrane region" description="Helical" evidence="5">
    <location>
        <begin position="29"/>
        <end position="51"/>
    </location>
</feature>
<dbReference type="EMBL" id="PYLS01000001">
    <property type="protein sequence ID" value="PST85263.1"/>
    <property type="molecule type" value="Genomic_DNA"/>
</dbReference>
<evidence type="ECO:0000256" key="5">
    <source>
        <dbReference type="SAM" id="Phobius"/>
    </source>
</evidence>
<dbReference type="InterPro" id="IPR010432">
    <property type="entry name" value="RDD"/>
</dbReference>
<keyword evidence="8" id="KW-1185">Reference proteome</keyword>
<evidence type="ECO:0000256" key="4">
    <source>
        <dbReference type="ARBA" id="ARBA00023136"/>
    </source>
</evidence>
<reference evidence="7 8" key="1">
    <citation type="submission" date="2018-03" db="EMBL/GenBank/DDBJ databases">
        <authorList>
            <person name="Keele B.F."/>
        </authorList>
    </citation>
    <scope>NUCLEOTIDE SEQUENCE [LARGE SCALE GENOMIC DNA]</scope>
    <source>
        <strain evidence="7 8">YL28-9</strain>
    </source>
</reference>
<evidence type="ECO:0000313" key="8">
    <source>
        <dbReference type="Proteomes" id="UP000240912"/>
    </source>
</evidence>
<dbReference type="OrthoDB" id="9814143at2"/>
<dbReference type="PANTHER" id="PTHR38480">
    <property type="entry name" value="SLR0254 PROTEIN"/>
    <property type="match status" value="1"/>
</dbReference>
<name>A0A2T3HS76_9SPHI</name>
<dbReference type="RefSeq" id="WP_107212802.1">
    <property type="nucleotide sequence ID" value="NZ_KZ686268.1"/>
</dbReference>
<evidence type="ECO:0000256" key="1">
    <source>
        <dbReference type="ARBA" id="ARBA00004141"/>
    </source>
</evidence>
<comment type="subcellular location">
    <subcellularLocation>
        <location evidence="1">Membrane</location>
        <topology evidence="1">Multi-pass membrane protein</topology>
    </subcellularLocation>
</comment>
<keyword evidence="3 5" id="KW-1133">Transmembrane helix</keyword>